<protein>
    <submittedName>
        <fullName evidence="1">Uncharacterized protein</fullName>
    </submittedName>
</protein>
<accession>A0ACB9P5W0</accession>
<proteinExistence type="predicted"/>
<dbReference type="EMBL" id="CM039430">
    <property type="protein sequence ID" value="KAI4343442.1"/>
    <property type="molecule type" value="Genomic_DNA"/>
</dbReference>
<dbReference type="Proteomes" id="UP000828941">
    <property type="component" value="Chromosome 5"/>
</dbReference>
<keyword evidence="2" id="KW-1185">Reference proteome</keyword>
<reference evidence="1 2" key="1">
    <citation type="journal article" date="2022" name="DNA Res.">
        <title>Chromosomal-level genome assembly of the orchid tree Bauhinia variegata (Leguminosae; Cercidoideae) supports the allotetraploid origin hypothesis of Bauhinia.</title>
        <authorList>
            <person name="Zhong Y."/>
            <person name="Chen Y."/>
            <person name="Zheng D."/>
            <person name="Pang J."/>
            <person name="Liu Y."/>
            <person name="Luo S."/>
            <person name="Meng S."/>
            <person name="Qian L."/>
            <person name="Wei D."/>
            <person name="Dai S."/>
            <person name="Zhou R."/>
        </authorList>
    </citation>
    <scope>NUCLEOTIDE SEQUENCE [LARGE SCALE GENOMIC DNA]</scope>
    <source>
        <strain evidence="1">BV-YZ2020</strain>
    </source>
</reference>
<name>A0ACB9P5W0_BAUVA</name>
<evidence type="ECO:0000313" key="2">
    <source>
        <dbReference type="Proteomes" id="UP000828941"/>
    </source>
</evidence>
<organism evidence="1 2">
    <name type="scientific">Bauhinia variegata</name>
    <name type="common">Purple orchid tree</name>
    <name type="synonym">Phanera variegata</name>
    <dbReference type="NCBI Taxonomy" id="167791"/>
    <lineage>
        <taxon>Eukaryota</taxon>
        <taxon>Viridiplantae</taxon>
        <taxon>Streptophyta</taxon>
        <taxon>Embryophyta</taxon>
        <taxon>Tracheophyta</taxon>
        <taxon>Spermatophyta</taxon>
        <taxon>Magnoliopsida</taxon>
        <taxon>eudicotyledons</taxon>
        <taxon>Gunneridae</taxon>
        <taxon>Pentapetalae</taxon>
        <taxon>rosids</taxon>
        <taxon>fabids</taxon>
        <taxon>Fabales</taxon>
        <taxon>Fabaceae</taxon>
        <taxon>Cercidoideae</taxon>
        <taxon>Cercideae</taxon>
        <taxon>Bauhiniinae</taxon>
        <taxon>Bauhinia</taxon>
    </lineage>
</organism>
<comment type="caution">
    <text evidence="1">The sequence shown here is derived from an EMBL/GenBank/DDBJ whole genome shotgun (WGS) entry which is preliminary data.</text>
</comment>
<sequence length="148" mass="17081">MEKEKEEINAASFTWWQDSHNRLPQSPWLQATLSDLDEKTKLMLSVIDQDDGDSFAKRAEMYYSRRSELLETIQDLHKSYCSLSLRYHHLTARYPMLHHSFKSQNQNCVGNSCFEDHGKTQESQGEAGAGAEKKLRGTESADDRVLRI</sequence>
<evidence type="ECO:0000313" key="1">
    <source>
        <dbReference type="EMBL" id="KAI4343442.1"/>
    </source>
</evidence>
<gene>
    <name evidence="1" type="ORF">L6164_010790</name>
</gene>